<dbReference type="OrthoDB" id="2520703at2759"/>
<sequence>MRGFSMDVEVLDTHRTLFDIILSRAADNLEELSVEIEEGWRLPPIDLPVLKDLQLQRAELSGPPSLTYPKGERGLNAAPMLERLWLENWNLSDVAHHDFIDLVSHIRRLSIRPDAEGYGMPENNIAILAKELPRLTGFDCFDPHLGRASVPEVELLTHLLIRKDDLTQLYIETDSFYIDFTLLSCFENLKHLRLHCFIQVDLDAEAENEDEDEMVSILKAHPLPLPHSLETLWIFIVGKLHVWILVQLSQSLNQYVNLKYVRCISSTILEDQGFWDKAWRILNEEGVGKSFAKANVEFEVARIDHERSERTRTLVNYVAYDEDWNYWDEV</sequence>
<protein>
    <submittedName>
        <fullName evidence="1">Uncharacterized protein</fullName>
    </submittedName>
</protein>
<dbReference type="EMBL" id="JAANBB010000241">
    <property type="protein sequence ID" value="KAF7545720.1"/>
    <property type="molecule type" value="Genomic_DNA"/>
</dbReference>
<dbReference type="SUPFAM" id="SSF52047">
    <property type="entry name" value="RNI-like"/>
    <property type="match status" value="1"/>
</dbReference>
<accession>A0A9P5LE63</accession>
<dbReference type="AlphaFoldDB" id="A0A9P5LE63"/>
<evidence type="ECO:0000313" key="1">
    <source>
        <dbReference type="EMBL" id="KAF7545720.1"/>
    </source>
</evidence>
<organism evidence="1 2">
    <name type="scientific">Cylindrodendrum hubeiense</name>
    <dbReference type="NCBI Taxonomy" id="595255"/>
    <lineage>
        <taxon>Eukaryota</taxon>
        <taxon>Fungi</taxon>
        <taxon>Dikarya</taxon>
        <taxon>Ascomycota</taxon>
        <taxon>Pezizomycotina</taxon>
        <taxon>Sordariomycetes</taxon>
        <taxon>Hypocreomycetidae</taxon>
        <taxon>Hypocreales</taxon>
        <taxon>Nectriaceae</taxon>
        <taxon>Cylindrodendrum</taxon>
    </lineage>
</organism>
<proteinExistence type="predicted"/>
<dbReference type="Proteomes" id="UP000722485">
    <property type="component" value="Unassembled WGS sequence"/>
</dbReference>
<gene>
    <name evidence="1" type="ORF">G7Z17_g8959</name>
</gene>
<name>A0A9P5LE63_9HYPO</name>
<evidence type="ECO:0000313" key="2">
    <source>
        <dbReference type="Proteomes" id="UP000722485"/>
    </source>
</evidence>
<reference evidence="1" key="1">
    <citation type="submission" date="2020-03" db="EMBL/GenBank/DDBJ databases">
        <title>Draft Genome Sequence of Cylindrodendrum hubeiense.</title>
        <authorList>
            <person name="Buettner E."/>
            <person name="Kellner H."/>
        </authorList>
    </citation>
    <scope>NUCLEOTIDE SEQUENCE</scope>
    <source>
        <strain evidence="1">IHI 201604</strain>
    </source>
</reference>
<dbReference type="Gene3D" id="3.80.10.10">
    <property type="entry name" value="Ribonuclease Inhibitor"/>
    <property type="match status" value="1"/>
</dbReference>
<comment type="caution">
    <text evidence="1">The sequence shown here is derived from an EMBL/GenBank/DDBJ whole genome shotgun (WGS) entry which is preliminary data.</text>
</comment>
<dbReference type="InterPro" id="IPR032675">
    <property type="entry name" value="LRR_dom_sf"/>
</dbReference>
<keyword evidence="2" id="KW-1185">Reference proteome</keyword>